<comment type="catalytic activity">
    <reaction evidence="1 13">
        <text>Catalyzes the rearrangement of -S-S- bonds in proteins.</text>
        <dbReference type="EC" id="5.3.4.1"/>
    </reaction>
</comment>
<feature type="disulfide bond" description="Redox-active" evidence="11">
    <location>
        <begin position="55"/>
        <end position="58"/>
    </location>
</feature>
<evidence type="ECO:0000256" key="14">
    <source>
        <dbReference type="SAM" id="MobiDB-lite"/>
    </source>
</evidence>
<dbReference type="GO" id="GO:0034976">
    <property type="term" value="P:response to endoplasmic reticulum stress"/>
    <property type="evidence" value="ECO:0007669"/>
    <property type="project" value="TreeGrafter"/>
</dbReference>
<reference evidence="17" key="1">
    <citation type="submission" date="2025-08" db="UniProtKB">
        <authorList>
            <consortium name="RefSeq"/>
        </authorList>
    </citation>
    <scope>IDENTIFICATION</scope>
</reference>
<evidence type="ECO:0000256" key="5">
    <source>
        <dbReference type="ARBA" id="ARBA00022729"/>
    </source>
</evidence>
<evidence type="ECO:0000256" key="6">
    <source>
        <dbReference type="ARBA" id="ARBA00022737"/>
    </source>
</evidence>
<dbReference type="PRINTS" id="PR00421">
    <property type="entry name" value="THIOREDOXIN"/>
</dbReference>
<keyword evidence="6" id="KW-0677">Repeat</keyword>
<dbReference type="FunFam" id="3.40.30.10:FF:000023">
    <property type="entry name" value="Protein disulfide-isomerase"/>
    <property type="match status" value="1"/>
</dbReference>
<dbReference type="NCBIfam" id="TIGR01126">
    <property type="entry name" value="pdi_dom"/>
    <property type="match status" value="2"/>
</dbReference>
<feature type="domain" description="Thioredoxin" evidence="15">
    <location>
        <begin position="324"/>
        <end position="473"/>
    </location>
</feature>
<evidence type="ECO:0000256" key="1">
    <source>
        <dbReference type="ARBA" id="ARBA00001182"/>
    </source>
</evidence>
<name>A0A6P3X4M7_DINQU</name>
<sequence>MRFVGGFGLAALCFVAVSLAKVELDEGILVIKKDNFDSVIKDNDYVLVEFYAPWCGHCKALAPEYVKAAKKLEEIDPSIKLAKVDATIQTQLAEKHGIRGYPTLKFYRKGTPIDYTGGRQADDIVNWLKKKTSPPAKDLPSVDEAKTFIETHNVAIVGFFKDVKSDAAKVFFDVGNAVDDHVFGITSNDEVLKEYDVEDGKIVLFKKFDEGKAVYDGEFTVKDVQNFISVHSLPLIVEFNQDTAQKIFSGDIKSHLLVFLSKEEGHFEKYVDGIKEPAKKYRGEVLFVTIDCDETDHERILEFFGLKKEDVPAMRLIKLEQDMAKYKPEKPELTAENVLEFVTAFMEGKLKRHLLTQDLPEDWDKNPVKVLVGTNFHEIVYNKEKDVLVEFYAPWCGHCQQLAPIYEQLGEKYKDNDKVVIAKMDATANELEDVKITSFPTLTLYKKETNEAVEYNGERTLDGLSKFIESGGEYGEAPTDEAQEEDEDDDVPRKDEL</sequence>
<dbReference type="FunFam" id="3.40.30.10:FF:000042">
    <property type="entry name" value="protein disulfide-isomerase A2"/>
    <property type="match status" value="1"/>
</dbReference>
<dbReference type="CDD" id="cd02995">
    <property type="entry name" value="PDI_a_PDI_a'_C"/>
    <property type="match status" value="1"/>
</dbReference>
<evidence type="ECO:0000256" key="10">
    <source>
        <dbReference type="ARBA" id="ARBA00023284"/>
    </source>
</evidence>
<evidence type="ECO:0000256" key="3">
    <source>
        <dbReference type="ARBA" id="ARBA00006347"/>
    </source>
</evidence>
<keyword evidence="7" id="KW-0256">Endoplasmic reticulum</keyword>
<evidence type="ECO:0000256" key="8">
    <source>
        <dbReference type="ARBA" id="ARBA00023157"/>
    </source>
</evidence>
<dbReference type="GO" id="GO:0003756">
    <property type="term" value="F:protein disulfide isomerase activity"/>
    <property type="evidence" value="ECO:0007669"/>
    <property type="project" value="UniProtKB-EC"/>
</dbReference>
<dbReference type="PROSITE" id="PS51352">
    <property type="entry name" value="THIOREDOXIN_2"/>
    <property type="match status" value="2"/>
</dbReference>
<dbReference type="GeneID" id="106743709"/>
<feature type="compositionally biased region" description="Acidic residues" evidence="14">
    <location>
        <begin position="478"/>
        <end position="490"/>
    </location>
</feature>
<keyword evidence="10 11" id="KW-0676">Redox-active center</keyword>
<evidence type="ECO:0000259" key="15">
    <source>
        <dbReference type="PROSITE" id="PS51352"/>
    </source>
</evidence>
<comment type="subcellular location">
    <subcellularLocation>
        <location evidence="2">Endoplasmic reticulum lumen</location>
    </subcellularLocation>
</comment>
<dbReference type="AlphaFoldDB" id="A0A6P3X4M7"/>
<comment type="similarity">
    <text evidence="3 12">Belongs to the protein disulfide isomerase family.</text>
</comment>
<keyword evidence="8 11" id="KW-1015">Disulfide bond</keyword>
<dbReference type="NCBIfam" id="TIGR01130">
    <property type="entry name" value="ER_PDI_fam"/>
    <property type="match status" value="1"/>
</dbReference>
<evidence type="ECO:0000256" key="4">
    <source>
        <dbReference type="ARBA" id="ARBA00012723"/>
    </source>
</evidence>
<dbReference type="InterPro" id="IPR017937">
    <property type="entry name" value="Thioredoxin_CS"/>
</dbReference>
<dbReference type="Pfam" id="PF00085">
    <property type="entry name" value="Thioredoxin"/>
    <property type="match status" value="2"/>
</dbReference>
<evidence type="ECO:0000256" key="12">
    <source>
        <dbReference type="RuleBase" id="RU004208"/>
    </source>
</evidence>
<dbReference type="InterPro" id="IPR005788">
    <property type="entry name" value="PDI_thioredoxin-like_dom"/>
</dbReference>
<feature type="domain" description="Thioredoxin" evidence="15">
    <location>
        <begin position="8"/>
        <end position="133"/>
    </location>
</feature>
<gene>
    <name evidence="17" type="primary">LOC106743709</name>
</gene>
<dbReference type="KEGG" id="dqu:106743709"/>
<dbReference type="InterPro" id="IPR036249">
    <property type="entry name" value="Thioredoxin-like_sf"/>
</dbReference>
<dbReference type="Pfam" id="PF13848">
    <property type="entry name" value="Thioredoxin_6"/>
    <property type="match status" value="1"/>
</dbReference>
<accession>A0A6P3X4M7</accession>
<evidence type="ECO:0000256" key="13">
    <source>
        <dbReference type="RuleBase" id="RU361130"/>
    </source>
</evidence>
<dbReference type="CDD" id="cd02961">
    <property type="entry name" value="PDI_a_family"/>
    <property type="match status" value="1"/>
</dbReference>
<evidence type="ECO:0000313" key="16">
    <source>
        <dbReference type="Proteomes" id="UP000515204"/>
    </source>
</evidence>
<protein>
    <recommendedName>
        <fullName evidence="4 13">Protein disulfide-isomerase</fullName>
        <ecNumber evidence="4 13">5.3.4.1</ecNumber>
    </recommendedName>
</protein>
<dbReference type="FunFam" id="3.40.30.10:FF:000027">
    <property type="entry name" value="protein disulfide-isomerase A2"/>
    <property type="match status" value="1"/>
</dbReference>
<evidence type="ECO:0000313" key="17">
    <source>
        <dbReference type="RefSeq" id="XP_014473301.1"/>
    </source>
</evidence>
<dbReference type="GO" id="GO:0005788">
    <property type="term" value="C:endoplasmic reticulum lumen"/>
    <property type="evidence" value="ECO:0007669"/>
    <property type="project" value="UniProtKB-SubCell"/>
</dbReference>
<dbReference type="PANTHER" id="PTHR18929">
    <property type="entry name" value="PROTEIN DISULFIDE ISOMERASE"/>
    <property type="match status" value="1"/>
</dbReference>
<keyword evidence="5 13" id="KW-0732">Signal</keyword>
<dbReference type="PANTHER" id="PTHR18929:SF240">
    <property type="entry name" value="PROTEIN DISULFIDE-ISOMERASE"/>
    <property type="match status" value="1"/>
</dbReference>
<dbReference type="PROSITE" id="PS00194">
    <property type="entry name" value="THIOREDOXIN_1"/>
    <property type="match status" value="2"/>
</dbReference>
<dbReference type="InterPro" id="IPR013766">
    <property type="entry name" value="Thioredoxin_domain"/>
</dbReference>
<dbReference type="RefSeq" id="XP_014473301.1">
    <property type="nucleotide sequence ID" value="XM_014617815.1"/>
</dbReference>
<feature type="signal peptide" evidence="13">
    <location>
        <begin position="1"/>
        <end position="20"/>
    </location>
</feature>
<feature type="chain" id="PRO_5028516248" description="Protein disulfide-isomerase" evidence="13">
    <location>
        <begin position="21"/>
        <end position="497"/>
    </location>
</feature>
<dbReference type="OrthoDB" id="72053at2759"/>
<evidence type="ECO:0000256" key="9">
    <source>
        <dbReference type="ARBA" id="ARBA00023235"/>
    </source>
</evidence>
<evidence type="ECO:0000256" key="2">
    <source>
        <dbReference type="ARBA" id="ARBA00004319"/>
    </source>
</evidence>
<evidence type="ECO:0000256" key="7">
    <source>
        <dbReference type="ARBA" id="ARBA00022824"/>
    </source>
</evidence>
<feature type="region of interest" description="Disordered" evidence="14">
    <location>
        <begin position="468"/>
        <end position="497"/>
    </location>
</feature>
<proteinExistence type="inferred from homology"/>
<dbReference type="Proteomes" id="UP000515204">
    <property type="component" value="Unplaced"/>
</dbReference>
<dbReference type="CTD" id="39651"/>
<dbReference type="Gene3D" id="3.40.30.10">
    <property type="entry name" value="Glutaredoxin"/>
    <property type="match status" value="4"/>
</dbReference>
<dbReference type="GO" id="GO:0006457">
    <property type="term" value="P:protein folding"/>
    <property type="evidence" value="ECO:0007669"/>
    <property type="project" value="TreeGrafter"/>
</dbReference>
<dbReference type="FunFam" id="3.40.30.10:FF:000030">
    <property type="entry name" value="Protein disulfide-isomerase"/>
    <property type="match status" value="1"/>
</dbReference>
<evidence type="ECO:0000256" key="11">
    <source>
        <dbReference type="PIRSR" id="PIRSR605792-51"/>
    </source>
</evidence>
<dbReference type="SUPFAM" id="SSF52833">
    <property type="entry name" value="Thioredoxin-like"/>
    <property type="match status" value="4"/>
</dbReference>
<organism evidence="16 17">
    <name type="scientific">Dinoponera quadriceps</name>
    <name type="common">South American ant</name>
    <dbReference type="NCBI Taxonomy" id="609295"/>
    <lineage>
        <taxon>Eukaryota</taxon>
        <taxon>Metazoa</taxon>
        <taxon>Ecdysozoa</taxon>
        <taxon>Arthropoda</taxon>
        <taxon>Hexapoda</taxon>
        <taxon>Insecta</taxon>
        <taxon>Pterygota</taxon>
        <taxon>Neoptera</taxon>
        <taxon>Endopterygota</taxon>
        <taxon>Hymenoptera</taxon>
        <taxon>Apocrita</taxon>
        <taxon>Aculeata</taxon>
        <taxon>Formicoidea</taxon>
        <taxon>Formicidae</taxon>
        <taxon>Ponerinae</taxon>
        <taxon>Ponerini</taxon>
        <taxon>Dinoponera</taxon>
    </lineage>
</organism>
<keyword evidence="9 13" id="KW-0413">Isomerase</keyword>
<dbReference type="CDD" id="cd02982">
    <property type="entry name" value="PDI_b'_family"/>
    <property type="match status" value="1"/>
</dbReference>
<dbReference type="CDD" id="cd02981">
    <property type="entry name" value="PDI_b_family"/>
    <property type="match status" value="1"/>
</dbReference>
<feature type="disulfide bond" description="Redox-active" evidence="11">
    <location>
        <begin position="396"/>
        <end position="399"/>
    </location>
</feature>
<dbReference type="EC" id="5.3.4.1" evidence="4 13"/>
<keyword evidence="16" id="KW-1185">Reference proteome</keyword>
<dbReference type="InterPro" id="IPR005792">
    <property type="entry name" value="Prot_disulphide_isomerase"/>
</dbReference>